<keyword evidence="4 5" id="KW-0067">ATP-binding</keyword>
<dbReference type="Proteomes" id="UP000654279">
    <property type="component" value="Unassembled WGS sequence"/>
</dbReference>
<keyword evidence="9" id="KW-1185">Reference proteome</keyword>
<evidence type="ECO:0000256" key="2">
    <source>
        <dbReference type="ARBA" id="ARBA00022741"/>
    </source>
</evidence>
<evidence type="ECO:0000313" key="8">
    <source>
        <dbReference type="EMBL" id="MBC8529125.1"/>
    </source>
</evidence>
<comment type="caution">
    <text evidence="8">The sequence shown here is derived from an EMBL/GenBank/DDBJ whole genome shotgun (WGS) entry which is preliminary data.</text>
</comment>
<feature type="domain" description="Phosphagen kinase C-terminal" evidence="7">
    <location>
        <begin position="13"/>
        <end position="239"/>
    </location>
</feature>
<dbReference type="GO" id="GO:0005615">
    <property type="term" value="C:extracellular space"/>
    <property type="evidence" value="ECO:0007669"/>
    <property type="project" value="TreeGrafter"/>
</dbReference>
<evidence type="ECO:0000256" key="4">
    <source>
        <dbReference type="ARBA" id="ARBA00022840"/>
    </source>
</evidence>
<dbReference type="PROSITE" id="PS51510">
    <property type="entry name" value="PHOSPHAGEN_KINASE_C"/>
    <property type="match status" value="1"/>
</dbReference>
<dbReference type="Pfam" id="PF00217">
    <property type="entry name" value="ATP-gua_Ptrans"/>
    <property type="match status" value="1"/>
</dbReference>
<accession>A0A926D2H2</accession>
<dbReference type="InterPro" id="IPR023660">
    <property type="entry name" value="Arg_Kinase"/>
</dbReference>
<gene>
    <name evidence="8" type="ORF">H8699_06765</name>
</gene>
<evidence type="ECO:0000256" key="6">
    <source>
        <dbReference type="RuleBase" id="RU000505"/>
    </source>
</evidence>
<dbReference type="GO" id="GO:0005524">
    <property type="term" value="F:ATP binding"/>
    <property type="evidence" value="ECO:0007669"/>
    <property type="project" value="UniProtKB-UniRule"/>
</dbReference>
<proteinExistence type="inferred from homology"/>
<evidence type="ECO:0000256" key="5">
    <source>
        <dbReference type="PROSITE-ProRule" id="PRU00843"/>
    </source>
</evidence>
<evidence type="ECO:0000256" key="3">
    <source>
        <dbReference type="ARBA" id="ARBA00022777"/>
    </source>
</evidence>
<comment type="similarity">
    <text evidence="5 6">Belongs to the ATP:guanido phosphotransferase family.</text>
</comment>
<dbReference type="AlphaFoldDB" id="A0A926D2H2"/>
<dbReference type="GO" id="GO:0046314">
    <property type="term" value="P:phosphocreatine biosynthetic process"/>
    <property type="evidence" value="ECO:0007669"/>
    <property type="project" value="InterPro"/>
</dbReference>
<dbReference type="PANTHER" id="PTHR11547:SF38">
    <property type="entry name" value="ARGININE KINASE 1-RELATED"/>
    <property type="match status" value="1"/>
</dbReference>
<keyword evidence="2 5" id="KW-0547">Nucleotide-binding</keyword>
<dbReference type="RefSeq" id="WP_249285010.1">
    <property type="nucleotide sequence ID" value="NZ_JACRSO010000002.1"/>
</dbReference>
<feature type="binding site" evidence="5">
    <location>
        <position position="110"/>
    </location>
    <ligand>
        <name>ATP</name>
        <dbReference type="ChEBI" id="CHEBI:30616"/>
    </ligand>
</feature>
<dbReference type="InterPro" id="IPR014746">
    <property type="entry name" value="Gln_synth/guanido_kin_cat_dom"/>
</dbReference>
<reference evidence="8" key="1">
    <citation type="submission" date="2020-08" db="EMBL/GenBank/DDBJ databases">
        <title>Genome public.</title>
        <authorList>
            <person name="Liu C."/>
            <person name="Sun Q."/>
        </authorList>
    </citation>
    <scope>NUCLEOTIDE SEQUENCE</scope>
    <source>
        <strain evidence="8">NSJ-44</strain>
    </source>
</reference>
<dbReference type="SUPFAM" id="SSF55931">
    <property type="entry name" value="Glutamine synthetase/guanido kinase"/>
    <property type="match status" value="1"/>
</dbReference>
<organism evidence="8 9">
    <name type="scientific">Luoshenia tenuis</name>
    <dbReference type="NCBI Taxonomy" id="2763654"/>
    <lineage>
        <taxon>Bacteria</taxon>
        <taxon>Bacillati</taxon>
        <taxon>Bacillota</taxon>
        <taxon>Clostridia</taxon>
        <taxon>Christensenellales</taxon>
        <taxon>Christensenellaceae</taxon>
        <taxon>Luoshenia</taxon>
    </lineage>
</organism>
<dbReference type="EMBL" id="JACRSO010000002">
    <property type="protein sequence ID" value="MBC8529125.1"/>
    <property type="molecule type" value="Genomic_DNA"/>
</dbReference>
<dbReference type="CDD" id="cd07930">
    <property type="entry name" value="bacterial_phosphagen_kinase"/>
    <property type="match status" value="1"/>
</dbReference>
<dbReference type="PROSITE" id="PS00112">
    <property type="entry name" value="PHOSPHAGEN_KINASE"/>
    <property type="match status" value="1"/>
</dbReference>
<evidence type="ECO:0000256" key="1">
    <source>
        <dbReference type="ARBA" id="ARBA00022679"/>
    </source>
</evidence>
<dbReference type="InterPro" id="IPR022414">
    <property type="entry name" value="ATP-guanido_PTrfase_cat"/>
</dbReference>
<dbReference type="InterPro" id="IPR000749">
    <property type="entry name" value="ATP-guanido_PTrfase"/>
</dbReference>
<keyword evidence="1 5" id="KW-0808">Transferase</keyword>
<dbReference type="GO" id="GO:0004111">
    <property type="term" value="F:creatine kinase activity"/>
    <property type="evidence" value="ECO:0007669"/>
    <property type="project" value="InterPro"/>
</dbReference>
<feature type="binding site" evidence="5">
    <location>
        <begin position="192"/>
        <end position="197"/>
    </location>
    <ligand>
        <name>ATP</name>
        <dbReference type="ChEBI" id="CHEBI:30616"/>
    </ligand>
</feature>
<comment type="caution">
    <text evidence="5">Lacks conserved residue(s) required for the propagation of feature annotation.</text>
</comment>
<evidence type="ECO:0000259" key="7">
    <source>
        <dbReference type="PROSITE" id="PS51510"/>
    </source>
</evidence>
<name>A0A926D2H2_9FIRM</name>
<protein>
    <submittedName>
        <fullName evidence="8">ATP--guanido phosphotransferase</fullName>
    </submittedName>
</protein>
<evidence type="ECO:0000313" key="9">
    <source>
        <dbReference type="Proteomes" id="UP000654279"/>
    </source>
</evidence>
<dbReference type="InterPro" id="IPR022415">
    <property type="entry name" value="ATP-guanido_PTrfase_AS"/>
</dbReference>
<dbReference type="PANTHER" id="PTHR11547">
    <property type="entry name" value="ARGININE OR CREATINE KINASE"/>
    <property type="match status" value="1"/>
</dbReference>
<feature type="binding site" evidence="5">
    <location>
        <begin position="161"/>
        <end position="165"/>
    </location>
    <ligand>
        <name>ATP</name>
        <dbReference type="ChEBI" id="CHEBI:30616"/>
    </ligand>
</feature>
<keyword evidence="3 5" id="KW-0418">Kinase</keyword>
<feature type="binding site" evidence="5">
    <location>
        <begin position="16"/>
        <end position="20"/>
    </location>
    <ligand>
        <name>ATP</name>
        <dbReference type="ChEBI" id="CHEBI:30616"/>
    </ligand>
</feature>
<sequence length="336" mass="37050">MGIWEMDGPQGDVAVTSRVRIARNYADYAFPAALDQARKEQIAAQTGELLSGRPGFTWLRLGELDELQLRQLGENYLASPALIQNAKVAALALNEERTTGVMVNEEDHLRIQSLAAGLDLEHALGQAQQLCSDLEAQKPYAFSARWGYLTSCPTNIGTGLRASVMMHLPALTMMGKINTIIEAVGKIGLTVRGSYGEGSAVSADLYQISNQVTMGLTEKEIAASVQNACMQVMAQERLARKAMMAARPLELQDRLMRAWGAMQNARMMELKEFMRLYSDVRLAESCGYVQIHDQQAFRALLCDAQPASLQLRSGRRLSARDQNIARAELVRKCLAQ</sequence>
<dbReference type="Gene3D" id="3.30.590.10">
    <property type="entry name" value="Glutamine synthetase/guanido kinase, catalytic domain"/>
    <property type="match status" value="1"/>
</dbReference>